<name>V4M9L9_EUTSA</name>
<dbReference type="Pfam" id="PF00646">
    <property type="entry name" value="F-box"/>
    <property type="match status" value="1"/>
</dbReference>
<dbReference type="Proteomes" id="UP000030689">
    <property type="component" value="Unassembled WGS sequence"/>
</dbReference>
<dbReference type="eggNOG" id="ENOG502S1NS">
    <property type="taxonomic scope" value="Eukaryota"/>
</dbReference>
<evidence type="ECO:0000259" key="2">
    <source>
        <dbReference type="Pfam" id="PF08268"/>
    </source>
</evidence>
<dbReference type="PANTHER" id="PTHR31672">
    <property type="entry name" value="BNACNNG10540D PROTEIN"/>
    <property type="match status" value="1"/>
</dbReference>
<organism evidence="3 4">
    <name type="scientific">Eutrema salsugineum</name>
    <name type="common">Saltwater cress</name>
    <name type="synonym">Sisymbrium salsugineum</name>
    <dbReference type="NCBI Taxonomy" id="72664"/>
    <lineage>
        <taxon>Eukaryota</taxon>
        <taxon>Viridiplantae</taxon>
        <taxon>Streptophyta</taxon>
        <taxon>Embryophyta</taxon>
        <taxon>Tracheophyta</taxon>
        <taxon>Spermatophyta</taxon>
        <taxon>Magnoliopsida</taxon>
        <taxon>eudicotyledons</taxon>
        <taxon>Gunneridae</taxon>
        <taxon>Pentapetalae</taxon>
        <taxon>rosids</taxon>
        <taxon>malvids</taxon>
        <taxon>Brassicales</taxon>
        <taxon>Brassicaceae</taxon>
        <taxon>Eutremeae</taxon>
        <taxon>Eutrema</taxon>
    </lineage>
</organism>
<dbReference type="OrthoDB" id="1057022at2759"/>
<dbReference type="InterPro" id="IPR036047">
    <property type="entry name" value="F-box-like_dom_sf"/>
</dbReference>
<evidence type="ECO:0000259" key="1">
    <source>
        <dbReference type="Pfam" id="PF00646"/>
    </source>
</evidence>
<feature type="non-terminal residue" evidence="3">
    <location>
        <position position="378"/>
    </location>
</feature>
<dbReference type="NCBIfam" id="TIGR01640">
    <property type="entry name" value="F_box_assoc_1"/>
    <property type="match status" value="1"/>
</dbReference>
<keyword evidence="4" id="KW-1185">Reference proteome</keyword>
<evidence type="ECO:0000313" key="3">
    <source>
        <dbReference type="EMBL" id="ESQ49083.1"/>
    </source>
</evidence>
<dbReference type="EMBL" id="KI517408">
    <property type="protein sequence ID" value="ESQ49083.1"/>
    <property type="molecule type" value="Genomic_DNA"/>
</dbReference>
<reference evidence="3 4" key="1">
    <citation type="journal article" date="2013" name="Front. Plant Sci.">
        <title>The Reference Genome of the Halophytic Plant Eutrema salsugineum.</title>
        <authorList>
            <person name="Yang R."/>
            <person name="Jarvis D.E."/>
            <person name="Chen H."/>
            <person name="Beilstein M.A."/>
            <person name="Grimwood J."/>
            <person name="Jenkins J."/>
            <person name="Shu S."/>
            <person name="Prochnik S."/>
            <person name="Xin M."/>
            <person name="Ma C."/>
            <person name="Schmutz J."/>
            <person name="Wing R.A."/>
            <person name="Mitchell-Olds T."/>
            <person name="Schumaker K.S."/>
            <person name="Wang X."/>
        </authorList>
    </citation>
    <scope>NUCLEOTIDE SEQUENCE [LARGE SCALE GENOMIC DNA]</scope>
</reference>
<dbReference type="AlphaFoldDB" id="V4M9L9"/>
<sequence>MAETKAQRLRSVRAATLADVEGADTAFINILSRLPVKSILSFRTVSKHWYDSIRNKFFAKQQLTISRDKPCFIACPRVGTMMKLYSMEPGSFRKRHLITLDPDDRNDQDIMYMVSSFNGLICCINDNDVSGNDDFYDLQIRIINPCTREIFLLPQGTPSFRFEPAIGVAYGTGNNLDYKVFRFFCPGDKERFFECEVYHSGTGVWKNIGSVPCIPMYSHFSPFRSSHVFVGGKIYWLSSLDEPGEILSVDFEGIFSVIQLPIYQGDHKEEDGITEGSYLINYQGDLSIVILHPEDIDIWIWEKNCENYSWEHKCRVKSPFSDDDLVLSISSLKNHISYVTERKWCYYNMDTRRWKKGKTDYARFMKTSMFPFTESLLP</sequence>
<dbReference type="Gramene" id="ESQ49083">
    <property type="protein sequence ID" value="ESQ49083"/>
    <property type="gene ID" value="EUTSA_v10022358mg"/>
</dbReference>
<dbReference type="OMA" id="KIYWFIA"/>
<gene>
    <name evidence="3" type="ORF">EUTSA_v10022358mg</name>
</gene>
<accession>V4M9L9</accession>
<dbReference type="STRING" id="72664.V4M9L9"/>
<dbReference type="KEGG" id="eus:EUTSA_v10022358mg"/>
<dbReference type="InterPro" id="IPR017451">
    <property type="entry name" value="F-box-assoc_interact_dom"/>
</dbReference>
<evidence type="ECO:0000313" key="4">
    <source>
        <dbReference type="Proteomes" id="UP000030689"/>
    </source>
</evidence>
<dbReference type="SUPFAM" id="SSF81383">
    <property type="entry name" value="F-box domain"/>
    <property type="match status" value="1"/>
</dbReference>
<protein>
    <submittedName>
        <fullName evidence="3">Uncharacterized protein</fullName>
    </submittedName>
</protein>
<dbReference type="InterPro" id="IPR050796">
    <property type="entry name" value="SCF_F-box_component"/>
</dbReference>
<dbReference type="InterPro" id="IPR001810">
    <property type="entry name" value="F-box_dom"/>
</dbReference>
<proteinExistence type="predicted"/>
<dbReference type="Pfam" id="PF08268">
    <property type="entry name" value="FBA_3"/>
    <property type="match status" value="1"/>
</dbReference>
<feature type="domain" description="F-box associated beta-propeller type 3" evidence="2">
    <location>
        <begin position="105"/>
        <end position="318"/>
    </location>
</feature>
<feature type="domain" description="F-box" evidence="1">
    <location>
        <begin position="28"/>
        <end position="56"/>
    </location>
</feature>
<dbReference type="InterPro" id="IPR013187">
    <property type="entry name" value="F-box-assoc_dom_typ3"/>
</dbReference>